<gene>
    <name evidence="6" type="ORF">A2572_00370</name>
</gene>
<keyword evidence="3" id="KW-0862">Zinc</keyword>
<evidence type="ECO:0000256" key="1">
    <source>
        <dbReference type="ARBA" id="ARBA00022723"/>
    </source>
</evidence>
<dbReference type="EMBL" id="MFAQ01000013">
    <property type="protein sequence ID" value="OGD83548.1"/>
    <property type="molecule type" value="Genomic_DNA"/>
</dbReference>
<dbReference type="PROSITE" id="PS51128">
    <property type="entry name" value="ZF_DKSA_2"/>
    <property type="match status" value="1"/>
</dbReference>
<reference evidence="6 7" key="1">
    <citation type="journal article" date="2016" name="Nat. Commun.">
        <title>Thousands of microbial genomes shed light on interconnected biogeochemical processes in an aquifer system.</title>
        <authorList>
            <person name="Anantharaman K."/>
            <person name="Brown C.T."/>
            <person name="Hug L.A."/>
            <person name="Sharon I."/>
            <person name="Castelle C.J."/>
            <person name="Probst A.J."/>
            <person name="Thomas B.C."/>
            <person name="Singh A."/>
            <person name="Wilkins M.J."/>
            <person name="Karaoz U."/>
            <person name="Brodie E.L."/>
            <person name="Williams K.H."/>
            <person name="Hubbard S.S."/>
            <person name="Banfield J.F."/>
        </authorList>
    </citation>
    <scope>NUCLEOTIDE SEQUENCE [LARGE SCALE GENOMIC DNA]</scope>
</reference>
<evidence type="ECO:0000256" key="2">
    <source>
        <dbReference type="ARBA" id="ARBA00022771"/>
    </source>
</evidence>
<sequence>MEKSKNKISFPATVLAPIVRFLRGEEKKLKTSRKELKNQDPFILGNRDSDNSVDADVAENVEHDRSYALRRQVNRSIVAIRKTLTRIKLGKYGICASCGKMIDTDRLAIRLTAEYCIDCEKQREKAKSK</sequence>
<accession>A0A1F5FVA1</accession>
<dbReference type="PANTHER" id="PTHR33823">
    <property type="entry name" value="RNA POLYMERASE-BINDING TRANSCRIPTION FACTOR DKSA-RELATED"/>
    <property type="match status" value="1"/>
</dbReference>
<dbReference type="AlphaFoldDB" id="A0A1F5FVA1"/>
<evidence type="ECO:0000256" key="3">
    <source>
        <dbReference type="ARBA" id="ARBA00022833"/>
    </source>
</evidence>
<name>A0A1F5FVA1_9BACT</name>
<feature type="domain" description="Zinc finger DksA/TraR C4-type" evidence="5">
    <location>
        <begin position="90"/>
        <end position="124"/>
    </location>
</feature>
<evidence type="ECO:0000259" key="5">
    <source>
        <dbReference type="Pfam" id="PF01258"/>
    </source>
</evidence>
<proteinExistence type="predicted"/>
<dbReference type="Proteomes" id="UP000179237">
    <property type="component" value="Unassembled WGS sequence"/>
</dbReference>
<keyword evidence="1" id="KW-0479">Metal-binding</keyword>
<evidence type="ECO:0000313" key="6">
    <source>
        <dbReference type="EMBL" id="OGD83548.1"/>
    </source>
</evidence>
<feature type="zinc finger region" description="dksA C4-type" evidence="4">
    <location>
        <begin position="95"/>
        <end position="119"/>
    </location>
</feature>
<keyword evidence="2" id="KW-0863">Zinc-finger</keyword>
<evidence type="ECO:0000256" key="4">
    <source>
        <dbReference type="PROSITE-ProRule" id="PRU00510"/>
    </source>
</evidence>
<organism evidence="6 7">
    <name type="scientific">Candidatus Collierbacteria bacterium RIFOXYD1_FULL_40_9</name>
    <dbReference type="NCBI Taxonomy" id="1817731"/>
    <lineage>
        <taxon>Bacteria</taxon>
        <taxon>Candidatus Collieribacteriota</taxon>
    </lineage>
</organism>
<dbReference type="InterPro" id="IPR000962">
    <property type="entry name" value="Znf_DskA_TraR"/>
</dbReference>
<dbReference type="SUPFAM" id="SSF57716">
    <property type="entry name" value="Glucocorticoid receptor-like (DNA-binding domain)"/>
    <property type="match status" value="1"/>
</dbReference>
<dbReference type="PANTHER" id="PTHR33823:SF4">
    <property type="entry name" value="GENERAL STRESS PROTEIN 16O"/>
    <property type="match status" value="1"/>
</dbReference>
<evidence type="ECO:0000313" key="7">
    <source>
        <dbReference type="Proteomes" id="UP000179237"/>
    </source>
</evidence>
<comment type="caution">
    <text evidence="6">The sequence shown here is derived from an EMBL/GenBank/DDBJ whole genome shotgun (WGS) entry which is preliminary data.</text>
</comment>
<dbReference type="GO" id="GO:0008270">
    <property type="term" value="F:zinc ion binding"/>
    <property type="evidence" value="ECO:0007669"/>
    <property type="project" value="UniProtKB-KW"/>
</dbReference>
<dbReference type="Gene3D" id="1.20.120.910">
    <property type="entry name" value="DksA, coiled-coil domain"/>
    <property type="match status" value="1"/>
</dbReference>
<protein>
    <recommendedName>
        <fullName evidence="5">Zinc finger DksA/TraR C4-type domain-containing protein</fullName>
    </recommendedName>
</protein>
<dbReference type="Pfam" id="PF01258">
    <property type="entry name" value="zf-dskA_traR"/>
    <property type="match status" value="1"/>
</dbReference>